<evidence type="ECO:0000259" key="12">
    <source>
        <dbReference type="PROSITE" id="PS52015"/>
    </source>
</evidence>
<name>A0A7L5E9T0_9SPHI</name>
<dbReference type="AlphaFoldDB" id="A0A7L5E9T0"/>
<evidence type="ECO:0000256" key="5">
    <source>
        <dbReference type="ARBA" id="ARBA00022519"/>
    </source>
</evidence>
<dbReference type="GO" id="GO:0015031">
    <property type="term" value="P:protein transport"/>
    <property type="evidence" value="ECO:0007669"/>
    <property type="project" value="UniProtKB-KW"/>
</dbReference>
<evidence type="ECO:0000256" key="3">
    <source>
        <dbReference type="ARBA" id="ARBA00022448"/>
    </source>
</evidence>
<dbReference type="Pfam" id="PF03544">
    <property type="entry name" value="TonB_C"/>
    <property type="match status" value="1"/>
</dbReference>
<dbReference type="EMBL" id="CP051682">
    <property type="protein sequence ID" value="QJD97653.1"/>
    <property type="molecule type" value="Genomic_DNA"/>
</dbReference>
<dbReference type="InterPro" id="IPR006260">
    <property type="entry name" value="TonB/TolA_C"/>
</dbReference>
<comment type="subcellular location">
    <subcellularLocation>
        <location evidence="1">Cell inner membrane</location>
        <topology evidence="1">Single-pass membrane protein</topology>
        <orientation evidence="1">Periplasmic side</orientation>
    </subcellularLocation>
</comment>
<proteinExistence type="inferred from homology"/>
<accession>A0A7L5E9T0</accession>
<protein>
    <submittedName>
        <fullName evidence="13">Energy transducer TonB</fullName>
    </submittedName>
</protein>
<evidence type="ECO:0000256" key="2">
    <source>
        <dbReference type="ARBA" id="ARBA00006555"/>
    </source>
</evidence>
<sequence length="285" mass="31196">MDIVKFDLYKREWLDLVFADKNKNYGAYDLRVHYGDNMLKALAATMVGITVAAVSLSIVFKHKTVDKDIQTVVTITPYISRPEIKKEKPKEAVINHEHPPKSIIKPATAQAAPNVAVKAFKVPLVTNDPVTNEPPTISELKDKVIGQVDNAGDGKATVQNTTTGTPGVTTTTTGTGTETADNTPYEINGVDVLPEPIGGSDAWSKFLQRNLRYPDTENQGRVLVSFVVEKDGHLTDINILKGVATELDAEALRVLKKAPAWKPGMQNGRPVRVKFTVPIVFQLNQ</sequence>
<keyword evidence="3" id="KW-0813">Transport</keyword>
<dbReference type="Proteomes" id="UP000503278">
    <property type="component" value="Chromosome"/>
</dbReference>
<dbReference type="KEGG" id="mrob:HH214_18110"/>
<dbReference type="NCBIfam" id="TIGR01352">
    <property type="entry name" value="tonB_Cterm"/>
    <property type="match status" value="1"/>
</dbReference>
<keyword evidence="4" id="KW-1003">Cell membrane</keyword>
<dbReference type="GO" id="GO:0031992">
    <property type="term" value="F:energy transducer activity"/>
    <property type="evidence" value="ECO:0007669"/>
    <property type="project" value="TreeGrafter"/>
</dbReference>
<feature type="domain" description="TonB C-terminal" evidence="12">
    <location>
        <begin position="194"/>
        <end position="285"/>
    </location>
</feature>
<gene>
    <name evidence="13" type="ORF">HH214_18110</name>
</gene>
<dbReference type="SUPFAM" id="SSF74653">
    <property type="entry name" value="TolA/TonB C-terminal domain"/>
    <property type="match status" value="1"/>
</dbReference>
<evidence type="ECO:0000256" key="4">
    <source>
        <dbReference type="ARBA" id="ARBA00022475"/>
    </source>
</evidence>
<dbReference type="InterPro" id="IPR037682">
    <property type="entry name" value="TonB_C"/>
</dbReference>
<evidence type="ECO:0000313" key="14">
    <source>
        <dbReference type="Proteomes" id="UP000503278"/>
    </source>
</evidence>
<evidence type="ECO:0000256" key="10">
    <source>
        <dbReference type="SAM" id="MobiDB-lite"/>
    </source>
</evidence>
<dbReference type="PROSITE" id="PS52015">
    <property type="entry name" value="TONB_CTD"/>
    <property type="match status" value="1"/>
</dbReference>
<evidence type="ECO:0000256" key="6">
    <source>
        <dbReference type="ARBA" id="ARBA00022692"/>
    </source>
</evidence>
<reference evidence="13 14" key="1">
    <citation type="submission" date="2020-04" db="EMBL/GenBank/DDBJ databases">
        <title>Genome sequencing of novel species.</title>
        <authorList>
            <person name="Heo J."/>
            <person name="Kim S.-J."/>
            <person name="Kim J.-S."/>
            <person name="Hong S.-B."/>
            <person name="Kwon S.-W."/>
        </authorList>
    </citation>
    <scope>NUCLEOTIDE SEQUENCE [LARGE SCALE GENOMIC DNA]</scope>
    <source>
        <strain evidence="13 14">F39-2</strain>
    </source>
</reference>
<evidence type="ECO:0000256" key="8">
    <source>
        <dbReference type="ARBA" id="ARBA00022989"/>
    </source>
</evidence>
<evidence type="ECO:0000256" key="11">
    <source>
        <dbReference type="SAM" id="Phobius"/>
    </source>
</evidence>
<feature type="region of interest" description="Disordered" evidence="10">
    <location>
        <begin position="151"/>
        <end position="179"/>
    </location>
</feature>
<feature type="compositionally biased region" description="Low complexity" evidence="10">
    <location>
        <begin position="161"/>
        <end position="179"/>
    </location>
</feature>
<dbReference type="InterPro" id="IPR051045">
    <property type="entry name" value="TonB-dependent_transducer"/>
</dbReference>
<feature type="transmembrane region" description="Helical" evidence="11">
    <location>
        <begin position="41"/>
        <end position="60"/>
    </location>
</feature>
<keyword evidence="6 11" id="KW-0812">Transmembrane</keyword>
<keyword evidence="8 11" id="KW-1133">Transmembrane helix</keyword>
<keyword evidence="14" id="KW-1185">Reference proteome</keyword>
<dbReference type="GO" id="GO:0098797">
    <property type="term" value="C:plasma membrane protein complex"/>
    <property type="evidence" value="ECO:0007669"/>
    <property type="project" value="TreeGrafter"/>
</dbReference>
<dbReference type="PANTHER" id="PTHR33446">
    <property type="entry name" value="PROTEIN TONB-RELATED"/>
    <property type="match status" value="1"/>
</dbReference>
<keyword evidence="7" id="KW-0653">Protein transport</keyword>
<dbReference type="PANTHER" id="PTHR33446:SF2">
    <property type="entry name" value="PROTEIN TONB"/>
    <property type="match status" value="1"/>
</dbReference>
<dbReference type="RefSeq" id="WP_169610021.1">
    <property type="nucleotide sequence ID" value="NZ_CP051682.1"/>
</dbReference>
<keyword evidence="5" id="KW-0997">Cell inner membrane</keyword>
<evidence type="ECO:0000256" key="1">
    <source>
        <dbReference type="ARBA" id="ARBA00004383"/>
    </source>
</evidence>
<evidence type="ECO:0000313" key="13">
    <source>
        <dbReference type="EMBL" id="QJD97653.1"/>
    </source>
</evidence>
<evidence type="ECO:0000256" key="7">
    <source>
        <dbReference type="ARBA" id="ARBA00022927"/>
    </source>
</evidence>
<keyword evidence="9 11" id="KW-0472">Membrane</keyword>
<dbReference type="Gene3D" id="3.30.1150.10">
    <property type="match status" value="1"/>
</dbReference>
<evidence type="ECO:0000256" key="9">
    <source>
        <dbReference type="ARBA" id="ARBA00023136"/>
    </source>
</evidence>
<comment type="similarity">
    <text evidence="2">Belongs to the TonB family.</text>
</comment>
<dbReference type="GO" id="GO:0055085">
    <property type="term" value="P:transmembrane transport"/>
    <property type="evidence" value="ECO:0007669"/>
    <property type="project" value="InterPro"/>
</dbReference>
<organism evidence="13 14">
    <name type="scientific">Mucilaginibacter robiniae</name>
    <dbReference type="NCBI Taxonomy" id="2728022"/>
    <lineage>
        <taxon>Bacteria</taxon>
        <taxon>Pseudomonadati</taxon>
        <taxon>Bacteroidota</taxon>
        <taxon>Sphingobacteriia</taxon>
        <taxon>Sphingobacteriales</taxon>
        <taxon>Sphingobacteriaceae</taxon>
        <taxon>Mucilaginibacter</taxon>
    </lineage>
</organism>